<dbReference type="Proteomes" id="UP000737612">
    <property type="component" value="Unassembled WGS sequence"/>
</dbReference>
<sequence>MKPFCFSLSGIYESEGYAWEQAGKIWDLRELRGTDGYLDPETEQFLEAELGRKKETKELPRIRLLDSGNYHYMSKLLLGLEKEDLFLAVFDHHTDMQPPALLPVLSCGSWIRDAAGAYQNIKGICVIGPPEASVRETEAMEHVWFVTQEELDDGSGAAKIKEIFASHAGTFPVYLSVDKDILSKEELDTNWDQGNVRVDELLSLAKDCLAGRKVLAVDLCGEPSANAPEAECSAASLVNQKLYGALAAKIED</sequence>
<dbReference type="GO" id="GO:0016813">
    <property type="term" value="F:hydrolase activity, acting on carbon-nitrogen (but not peptide) bonds, in linear amidines"/>
    <property type="evidence" value="ECO:0007669"/>
    <property type="project" value="UniProtKB-ARBA"/>
</dbReference>
<evidence type="ECO:0000313" key="4">
    <source>
        <dbReference type="Proteomes" id="UP000095706"/>
    </source>
</evidence>
<accession>A0A174QSP7</accession>
<dbReference type="EMBL" id="JAFHBD010000042">
    <property type="protein sequence ID" value="MBN2953939.1"/>
    <property type="molecule type" value="Genomic_DNA"/>
</dbReference>
<gene>
    <name evidence="1" type="ORF">ERS852406_03088</name>
    <name evidence="2" type="ORF">ERS852498_02710</name>
    <name evidence="3" type="ORF">JTJ23_10180</name>
</gene>
<dbReference type="SUPFAM" id="SSF52768">
    <property type="entry name" value="Arginase/deacetylase"/>
    <property type="match status" value="1"/>
</dbReference>
<dbReference type="Proteomes" id="UP000095709">
    <property type="component" value="Unassembled WGS sequence"/>
</dbReference>
<evidence type="ECO:0000313" key="5">
    <source>
        <dbReference type="Proteomes" id="UP000095709"/>
    </source>
</evidence>
<evidence type="ECO:0000313" key="1">
    <source>
        <dbReference type="EMBL" id="CUO89013.1"/>
    </source>
</evidence>
<dbReference type="Pfam" id="PF00491">
    <property type="entry name" value="Arginase"/>
    <property type="match status" value="1"/>
</dbReference>
<dbReference type="Proteomes" id="UP000095706">
    <property type="component" value="Unassembled WGS sequence"/>
</dbReference>
<evidence type="ECO:0000313" key="2">
    <source>
        <dbReference type="EMBL" id="CUP74796.1"/>
    </source>
</evidence>
<dbReference type="AlphaFoldDB" id="A0A174QSP7"/>
<name>A0A174QSP7_9FIRM</name>
<dbReference type="GeneID" id="79857196"/>
<protein>
    <submittedName>
        <fullName evidence="3">Arginase family protein</fullName>
    </submittedName>
    <submittedName>
        <fullName evidence="2">Arginase/agmatinase/formimionoglutamate hydrolase, arginase family</fullName>
    </submittedName>
</protein>
<dbReference type="RefSeq" id="WP_055228568.1">
    <property type="nucleotide sequence ID" value="NZ_CABJFB010000007.1"/>
</dbReference>
<organism evidence="2 5">
    <name type="scientific">Fusicatenibacter saccharivorans</name>
    <dbReference type="NCBI Taxonomy" id="1150298"/>
    <lineage>
        <taxon>Bacteria</taxon>
        <taxon>Bacillati</taxon>
        <taxon>Bacillota</taxon>
        <taxon>Clostridia</taxon>
        <taxon>Lachnospirales</taxon>
        <taxon>Lachnospiraceae</taxon>
        <taxon>Fusicatenibacter</taxon>
    </lineage>
</organism>
<dbReference type="InterPro" id="IPR023696">
    <property type="entry name" value="Ureohydrolase_dom_sf"/>
</dbReference>
<dbReference type="Gene3D" id="3.40.800.10">
    <property type="entry name" value="Ureohydrolase domain"/>
    <property type="match status" value="1"/>
</dbReference>
<keyword evidence="2" id="KW-0378">Hydrolase</keyword>
<dbReference type="EMBL" id="CYYV01000019">
    <property type="protein sequence ID" value="CUO89013.1"/>
    <property type="molecule type" value="Genomic_DNA"/>
</dbReference>
<dbReference type="InterPro" id="IPR006035">
    <property type="entry name" value="Ureohydrolase"/>
</dbReference>
<reference evidence="3" key="2">
    <citation type="submission" date="2021-02" db="EMBL/GenBank/DDBJ databases">
        <title>Metagenome-assembled genomes from human diarrheal sample B26.</title>
        <authorList>
            <person name="Ateba T.P."/>
            <person name="Alayande K.A."/>
            <person name="Mwanza M."/>
        </authorList>
    </citation>
    <scope>NUCLEOTIDE SEQUENCE</scope>
    <source>
        <strain evidence="3">06WH</strain>
    </source>
</reference>
<evidence type="ECO:0000313" key="3">
    <source>
        <dbReference type="EMBL" id="MBN2953939.1"/>
    </source>
</evidence>
<reference evidence="4 5" key="1">
    <citation type="submission" date="2015-09" db="EMBL/GenBank/DDBJ databases">
        <authorList>
            <consortium name="Pathogen Informatics"/>
        </authorList>
    </citation>
    <scope>NUCLEOTIDE SEQUENCE [LARGE SCALE GENOMIC DNA]</scope>
    <source>
        <strain evidence="1 4">2789STDY5608849</strain>
        <strain evidence="2 5">2789STDY5834885</strain>
    </source>
</reference>
<dbReference type="GO" id="GO:0046872">
    <property type="term" value="F:metal ion binding"/>
    <property type="evidence" value="ECO:0007669"/>
    <property type="project" value="InterPro"/>
</dbReference>
<proteinExistence type="predicted"/>
<dbReference type="EMBL" id="CZAL01000016">
    <property type="protein sequence ID" value="CUP74796.1"/>
    <property type="molecule type" value="Genomic_DNA"/>
</dbReference>